<protein>
    <submittedName>
        <fullName evidence="1">Uncharacterized protein</fullName>
    </submittedName>
</protein>
<dbReference type="RefSeq" id="XP_015662645.1">
    <property type="nucleotide sequence ID" value="XM_015799167.1"/>
</dbReference>
<dbReference type="OMA" id="LYWQCER"/>
<organism evidence="1 2">
    <name type="scientific">Leptomonas pyrrhocoris</name>
    <name type="common">Firebug parasite</name>
    <dbReference type="NCBI Taxonomy" id="157538"/>
    <lineage>
        <taxon>Eukaryota</taxon>
        <taxon>Discoba</taxon>
        <taxon>Euglenozoa</taxon>
        <taxon>Kinetoplastea</taxon>
        <taxon>Metakinetoplastina</taxon>
        <taxon>Trypanosomatida</taxon>
        <taxon>Trypanosomatidae</taxon>
        <taxon>Leishmaniinae</taxon>
        <taxon>Leptomonas</taxon>
    </lineage>
</organism>
<reference evidence="1 2" key="1">
    <citation type="submission" date="2015-07" db="EMBL/GenBank/DDBJ databases">
        <title>High-quality genome of monoxenous trypanosomatid Leptomonas pyrrhocoris.</title>
        <authorList>
            <person name="Flegontov P."/>
            <person name="Butenko A."/>
            <person name="Firsov S."/>
            <person name="Vlcek C."/>
            <person name="Logacheva M.D."/>
            <person name="Field M."/>
            <person name="Filatov D."/>
            <person name="Flegontova O."/>
            <person name="Gerasimov E."/>
            <person name="Jackson A.P."/>
            <person name="Kelly S."/>
            <person name="Opperdoes F."/>
            <person name="O'Reilly A."/>
            <person name="Votypka J."/>
            <person name="Yurchenko V."/>
            <person name="Lukes J."/>
        </authorList>
    </citation>
    <scope>NUCLEOTIDE SEQUENCE [LARGE SCALE GENOMIC DNA]</scope>
    <source>
        <strain evidence="1">H10</strain>
    </source>
</reference>
<evidence type="ECO:0000313" key="1">
    <source>
        <dbReference type="EMBL" id="KPA84206.1"/>
    </source>
</evidence>
<name>A0A0M9G7V1_LEPPY</name>
<comment type="caution">
    <text evidence="1">The sequence shown here is derived from an EMBL/GenBank/DDBJ whole genome shotgun (WGS) entry which is preliminary data.</text>
</comment>
<keyword evidence="2" id="KW-1185">Reference proteome</keyword>
<dbReference type="AlphaFoldDB" id="A0A0M9G7V1"/>
<proteinExistence type="predicted"/>
<dbReference type="VEuPathDB" id="TriTrypDB:LpyrH10_03_4130"/>
<accession>A0A0M9G7V1</accession>
<evidence type="ECO:0000313" key="2">
    <source>
        <dbReference type="Proteomes" id="UP000037923"/>
    </source>
</evidence>
<dbReference type="GeneID" id="26902557"/>
<dbReference type="OrthoDB" id="258717at2759"/>
<sequence>MTLERLICLLRSFCRLRLHRRQVFYTLADSYVWDAPSFLLALRKLVFQCSNTSLAAAFCGAVENVVCEIASKDEQLLACWLICEALRSRADKLMELLHDCKLLKPHLCFLLSSLYLGRPDTAPDVANADAQKRSLSTSNAELLTGCGALESSGFRASPKALEHDPQTTVQHSAAKLSKDRLASKSMSFLLLQSRMTGKLLIFCSQMSKNRKHARACCVRQLDDCTNYIQLRKAVELSRVNIFFVQRFASDAVKDFLAQCSVFCVDRLGREGVDQSSRNLGWQVYENSSEWIFSVQANCKQGAAKCWIDSRHTRAGILLSVHVKVVDQNLPKTLDAVTKQCCSSDNTRSVNGKRVHCANDVVLAELLSTWKTTFLFQFHVALTLFLGKKKSRKNSHTRVSRIIDQQILENVLEALSIMCRCQI</sequence>
<gene>
    <name evidence="1" type="ORF">ABB37_02262</name>
</gene>
<dbReference type="EMBL" id="LGTL01000003">
    <property type="protein sequence ID" value="KPA84206.1"/>
    <property type="molecule type" value="Genomic_DNA"/>
</dbReference>
<dbReference type="Proteomes" id="UP000037923">
    <property type="component" value="Unassembled WGS sequence"/>
</dbReference>